<protein>
    <submittedName>
        <fullName evidence="2">DUF2304 domain-containing protein</fullName>
    </submittedName>
</protein>
<feature type="transmembrane region" description="Helical" evidence="1">
    <location>
        <begin position="33"/>
        <end position="54"/>
    </location>
</feature>
<evidence type="ECO:0000313" key="3">
    <source>
        <dbReference type="Proteomes" id="UP001430755"/>
    </source>
</evidence>
<keyword evidence="3" id="KW-1185">Reference proteome</keyword>
<sequence length="113" mass="12703">MLTLLLVAGAALTLAFVILKVRKSEIKTSDTVFWFLFVACLLLLAIFPQIAFWLSDVFDVQSPANLVFLVIVAILLIKEFTASVEIARLRSKVTYLVQEIALMKDEEKGVEDR</sequence>
<dbReference type="Proteomes" id="UP001430755">
    <property type="component" value="Unassembled WGS sequence"/>
</dbReference>
<comment type="caution">
    <text evidence="2">The sequence shown here is derived from an EMBL/GenBank/DDBJ whole genome shotgun (WGS) entry which is preliminary data.</text>
</comment>
<proteinExistence type="predicted"/>
<dbReference type="EMBL" id="JAJMLW010000002">
    <property type="protein sequence ID" value="MCI2241775.1"/>
    <property type="molecule type" value="Genomic_DNA"/>
</dbReference>
<keyword evidence="1" id="KW-1133">Transmembrane helix</keyword>
<dbReference type="Pfam" id="PF10066">
    <property type="entry name" value="DUF2304"/>
    <property type="match status" value="1"/>
</dbReference>
<organism evidence="2 3">
    <name type="scientific">Adlercreutzia faecimuris</name>
    <dbReference type="NCBI Taxonomy" id="2897341"/>
    <lineage>
        <taxon>Bacteria</taxon>
        <taxon>Bacillati</taxon>
        <taxon>Actinomycetota</taxon>
        <taxon>Coriobacteriia</taxon>
        <taxon>Eggerthellales</taxon>
        <taxon>Eggerthellaceae</taxon>
        <taxon>Adlercreutzia</taxon>
    </lineage>
</organism>
<dbReference type="InterPro" id="IPR019277">
    <property type="entry name" value="DUF2304"/>
</dbReference>
<gene>
    <name evidence="2" type="ORF">LPT13_05320</name>
</gene>
<evidence type="ECO:0000313" key="2">
    <source>
        <dbReference type="EMBL" id="MCI2241775.1"/>
    </source>
</evidence>
<dbReference type="RefSeq" id="WP_242164347.1">
    <property type="nucleotide sequence ID" value="NZ_JAJMLW010000002.1"/>
</dbReference>
<keyword evidence="1" id="KW-0472">Membrane</keyword>
<name>A0ABS9WG75_9ACTN</name>
<reference evidence="2" key="1">
    <citation type="submission" date="2021-11" db="EMBL/GenBank/DDBJ databases">
        <title>A Novel Adlercreutzia Species, isolated from a Allomyrina dichotoma larva feces.</title>
        <authorList>
            <person name="Suh M.K."/>
        </authorList>
    </citation>
    <scope>NUCLEOTIDE SEQUENCE</scope>
    <source>
        <strain evidence="2">JBNU-10</strain>
    </source>
</reference>
<keyword evidence="1" id="KW-0812">Transmembrane</keyword>
<evidence type="ECO:0000256" key="1">
    <source>
        <dbReference type="SAM" id="Phobius"/>
    </source>
</evidence>
<accession>A0ABS9WG75</accession>
<feature type="transmembrane region" description="Helical" evidence="1">
    <location>
        <begin position="66"/>
        <end position="87"/>
    </location>
</feature>